<organism evidence="1 2">
    <name type="scientific">Mycolicibacterium wolinskyi</name>
    <dbReference type="NCBI Taxonomy" id="59750"/>
    <lineage>
        <taxon>Bacteria</taxon>
        <taxon>Bacillati</taxon>
        <taxon>Actinomycetota</taxon>
        <taxon>Actinomycetes</taxon>
        <taxon>Mycobacteriales</taxon>
        <taxon>Mycobacteriaceae</taxon>
        <taxon>Mycolicibacterium</taxon>
    </lineage>
</organism>
<dbReference type="AlphaFoldDB" id="A0A1X2FJA5"/>
<sequence>MDTIGGGADPALTADTVRAMKSNSLLKTVSAGGAIAAMVLLPGCGLDLQSDREAAAAVEPSATAAVVFERADGPIEQLTTLGGHCFETATEADTARRRAADVVASGNAAQRDRLDRTGELVDYGRPHSVTDIRPNAGGGSCYRVVAQTLAARLGEDRPPTGCCAR</sequence>
<evidence type="ECO:0000313" key="1">
    <source>
        <dbReference type="EMBL" id="ORX18502.1"/>
    </source>
</evidence>
<evidence type="ECO:0000313" key="2">
    <source>
        <dbReference type="Proteomes" id="UP000193964"/>
    </source>
</evidence>
<proteinExistence type="predicted"/>
<gene>
    <name evidence="1" type="ORF">AWC31_14465</name>
</gene>
<reference evidence="1 2" key="1">
    <citation type="submission" date="2016-01" db="EMBL/GenBank/DDBJ databases">
        <title>The new phylogeny of the genus Mycobacterium.</title>
        <authorList>
            <person name="Tarcisio F."/>
            <person name="Conor M."/>
            <person name="Antonella G."/>
            <person name="Elisabetta G."/>
            <person name="Giulia F.S."/>
            <person name="Sara T."/>
            <person name="Anna F."/>
            <person name="Clotilde B."/>
            <person name="Roberto B."/>
            <person name="Veronica D.S."/>
            <person name="Fabio R."/>
            <person name="Monica P."/>
            <person name="Olivier J."/>
            <person name="Enrico T."/>
            <person name="Nicola S."/>
        </authorList>
    </citation>
    <scope>NUCLEOTIDE SEQUENCE [LARGE SCALE GENOMIC DNA]</scope>
    <source>
        <strain evidence="1 2">ATCC 700010</strain>
    </source>
</reference>
<comment type="caution">
    <text evidence="1">The sequence shown here is derived from an EMBL/GenBank/DDBJ whole genome shotgun (WGS) entry which is preliminary data.</text>
</comment>
<name>A0A1X2FJA5_9MYCO</name>
<dbReference type="EMBL" id="LQQA01000005">
    <property type="protein sequence ID" value="ORX18502.1"/>
    <property type="molecule type" value="Genomic_DNA"/>
</dbReference>
<protein>
    <submittedName>
        <fullName evidence="1">Uncharacterized protein</fullName>
    </submittedName>
</protein>
<dbReference type="Proteomes" id="UP000193964">
    <property type="component" value="Unassembled WGS sequence"/>
</dbReference>
<accession>A0A1X2FJA5</accession>